<comment type="similarity">
    <text evidence="5 6">Belongs to the class I-like SAM-binding methyltransferase superfamily. C5-methyltransferase family.</text>
</comment>
<protein>
    <recommendedName>
        <fullName evidence="7">Cytosine-specific methyltransferase</fullName>
        <ecNumber evidence="7">2.1.1.37</ecNumber>
    </recommendedName>
</protein>
<dbReference type="AlphaFoldDB" id="A0A941JRS9"/>
<keyword evidence="3 5" id="KW-0949">S-adenosyl-L-methionine</keyword>
<evidence type="ECO:0000256" key="7">
    <source>
        <dbReference type="RuleBase" id="RU000417"/>
    </source>
</evidence>
<dbReference type="InterPro" id="IPR018117">
    <property type="entry name" value="C5_DNA_meth_AS"/>
</dbReference>
<dbReference type="PROSITE" id="PS00095">
    <property type="entry name" value="C5_MTASE_2"/>
    <property type="match status" value="1"/>
</dbReference>
<evidence type="ECO:0000256" key="4">
    <source>
        <dbReference type="ARBA" id="ARBA00022747"/>
    </source>
</evidence>
<sequence>MTKTFIDLFAGAGGISCGLEMAGFPCLLGVDKDKTAMDTFQLNHPYAKTIAGDLSQISLTEIKESISEQKVNLICGGPPCQGFSTIGQNNQEDNRNFLFLNFLHLVEFFQPDYVLMENVTGLLSRKNEPTLTAIIQSFTDIGYTIDVKVLAAHHYGVPQKRRRTIFLGNKFGVSNIYPPQLYKDSAKDNANLPNPKTVKWAFENLLEFQGKTFNHDLEKAKILNKLEEKRLSYIPEGKSIRYEKDQLAYLPQELWFDVDWKSIHEARFREAKLQRLDSNAPANTLNTSRTTYYHPKENRYLTVREAAAIQSFPPNYIFCGSLTQQWRQVGNAVPPLLAKALAESILELDQSKKTFPPATSVTDISQIRAQAFDYKIRGNALEIGGLKSHA</sequence>
<dbReference type="Proteomes" id="UP000767446">
    <property type="component" value="Unassembled WGS sequence"/>
</dbReference>
<keyword evidence="2 5" id="KW-0808">Transferase</keyword>
<comment type="caution">
    <text evidence="8">The sequence shown here is derived from an EMBL/GenBank/DDBJ whole genome shotgun (WGS) entry which is preliminary data.</text>
</comment>
<dbReference type="Pfam" id="PF00145">
    <property type="entry name" value="DNA_methylase"/>
    <property type="match status" value="1"/>
</dbReference>
<dbReference type="InterPro" id="IPR050390">
    <property type="entry name" value="C5-Methyltransferase"/>
</dbReference>
<name>A0A941JRS9_9CHRO</name>
<dbReference type="GO" id="GO:0009307">
    <property type="term" value="P:DNA restriction-modification system"/>
    <property type="evidence" value="ECO:0007669"/>
    <property type="project" value="UniProtKB-KW"/>
</dbReference>
<dbReference type="InterPro" id="IPR029063">
    <property type="entry name" value="SAM-dependent_MTases_sf"/>
</dbReference>
<evidence type="ECO:0000313" key="9">
    <source>
        <dbReference type="Proteomes" id="UP000767446"/>
    </source>
</evidence>
<evidence type="ECO:0000313" key="8">
    <source>
        <dbReference type="EMBL" id="MBR8827366.1"/>
    </source>
</evidence>
<keyword evidence="1 5" id="KW-0489">Methyltransferase</keyword>
<evidence type="ECO:0000256" key="5">
    <source>
        <dbReference type="PROSITE-ProRule" id="PRU01016"/>
    </source>
</evidence>
<dbReference type="PANTHER" id="PTHR10629:SF52">
    <property type="entry name" value="DNA (CYTOSINE-5)-METHYLTRANSFERASE 1"/>
    <property type="match status" value="1"/>
</dbReference>
<dbReference type="Gene3D" id="3.90.120.10">
    <property type="entry name" value="DNA Methylase, subunit A, domain 2"/>
    <property type="match status" value="1"/>
</dbReference>
<dbReference type="InterPro" id="IPR001525">
    <property type="entry name" value="C5_MeTfrase"/>
</dbReference>
<evidence type="ECO:0000256" key="2">
    <source>
        <dbReference type="ARBA" id="ARBA00022679"/>
    </source>
</evidence>
<reference evidence="8" key="1">
    <citation type="submission" date="2021-02" db="EMBL/GenBank/DDBJ databases">
        <title>Metagenome analyses of Stigonema ocellatum DSM 106950, Chlorogloea purpurea SAG 13.99 and Gomphosphaeria aponina DSM 107014.</title>
        <authorList>
            <person name="Marter P."/>
            <person name="Huang S."/>
        </authorList>
    </citation>
    <scope>NUCLEOTIDE SEQUENCE</scope>
    <source>
        <strain evidence="8">JP213</strain>
    </source>
</reference>
<organism evidence="8 9">
    <name type="scientific">Gomphosphaeria aponina SAG 52.96 = DSM 107014</name>
    <dbReference type="NCBI Taxonomy" id="1521640"/>
    <lineage>
        <taxon>Bacteria</taxon>
        <taxon>Bacillati</taxon>
        <taxon>Cyanobacteriota</taxon>
        <taxon>Cyanophyceae</taxon>
        <taxon>Oscillatoriophycideae</taxon>
        <taxon>Chroococcales</taxon>
        <taxon>Gomphosphaeriaceae</taxon>
        <taxon>Gomphosphaeria</taxon>
    </lineage>
</organism>
<gene>
    <name evidence="8" type="ORF">DSM107014_05580</name>
</gene>
<accession>A0A941JRS9</accession>
<dbReference type="InterPro" id="IPR031303">
    <property type="entry name" value="C5_meth_CS"/>
</dbReference>
<dbReference type="SUPFAM" id="SSF53335">
    <property type="entry name" value="S-adenosyl-L-methionine-dependent methyltransferases"/>
    <property type="match status" value="1"/>
</dbReference>
<evidence type="ECO:0000256" key="1">
    <source>
        <dbReference type="ARBA" id="ARBA00022603"/>
    </source>
</evidence>
<proteinExistence type="inferred from homology"/>
<comment type="catalytic activity">
    <reaction evidence="7">
        <text>a 2'-deoxycytidine in DNA + S-adenosyl-L-methionine = a 5-methyl-2'-deoxycytidine in DNA + S-adenosyl-L-homocysteine + H(+)</text>
        <dbReference type="Rhea" id="RHEA:13681"/>
        <dbReference type="Rhea" id="RHEA-COMP:11369"/>
        <dbReference type="Rhea" id="RHEA-COMP:11370"/>
        <dbReference type="ChEBI" id="CHEBI:15378"/>
        <dbReference type="ChEBI" id="CHEBI:57856"/>
        <dbReference type="ChEBI" id="CHEBI:59789"/>
        <dbReference type="ChEBI" id="CHEBI:85452"/>
        <dbReference type="ChEBI" id="CHEBI:85454"/>
        <dbReference type="EC" id="2.1.1.37"/>
    </reaction>
</comment>
<dbReference type="PROSITE" id="PS51679">
    <property type="entry name" value="SAM_MT_C5"/>
    <property type="match status" value="1"/>
</dbReference>
<dbReference type="PROSITE" id="PS00094">
    <property type="entry name" value="C5_MTASE_1"/>
    <property type="match status" value="1"/>
</dbReference>
<dbReference type="Gene3D" id="3.40.50.150">
    <property type="entry name" value="Vaccinia Virus protein VP39"/>
    <property type="match status" value="1"/>
</dbReference>
<dbReference type="EC" id="2.1.1.37" evidence="7"/>
<dbReference type="GO" id="GO:0032259">
    <property type="term" value="P:methylation"/>
    <property type="evidence" value="ECO:0007669"/>
    <property type="project" value="UniProtKB-KW"/>
</dbReference>
<evidence type="ECO:0000256" key="3">
    <source>
        <dbReference type="ARBA" id="ARBA00022691"/>
    </source>
</evidence>
<evidence type="ECO:0000256" key="6">
    <source>
        <dbReference type="RuleBase" id="RU000416"/>
    </source>
</evidence>
<dbReference type="NCBIfam" id="TIGR00675">
    <property type="entry name" value="dcm"/>
    <property type="match status" value="1"/>
</dbReference>
<dbReference type="EMBL" id="JADQBC010000028">
    <property type="protein sequence ID" value="MBR8827366.1"/>
    <property type="molecule type" value="Genomic_DNA"/>
</dbReference>
<dbReference type="PRINTS" id="PR00105">
    <property type="entry name" value="C5METTRFRASE"/>
</dbReference>
<dbReference type="GO" id="GO:0003886">
    <property type="term" value="F:DNA (cytosine-5-)-methyltransferase activity"/>
    <property type="evidence" value="ECO:0007669"/>
    <property type="project" value="UniProtKB-EC"/>
</dbReference>
<keyword evidence="4" id="KW-0680">Restriction system</keyword>
<dbReference type="PANTHER" id="PTHR10629">
    <property type="entry name" value="CYTOSINE-SPECIFIC METHYLTRANSFERASE"/>
    <property type="match status" value="1"/>
</dbReference>
<feature type="active site" evidence="5">
    <location>
        <position position="80"/>
    </location>
</feature>
<dbReference type="CDD" id="cd00315">
    <property type="entry name" value="Cyt_C5_DNA_methylase"/>
    <property type="match status" value="1"/>
</dbReference>